<proteinExistence type="predicted"/>
<feature type="chain" id="PRO_5046665105" description="Lipoprotein" evidence="2">
    <location>
        <begin position="20"/>
        <end position="265"/>
    </location>
</feature>
<accession>A0ABT6HH39</accession>
<reference evidence="3 4" key="1">
    <citation type="submission" date="2023-04" db="EMBL/GenBank/DDBJ databases">
        <title>Streptomyces chengmaiensis sp. nov. isolated from the stem of mangrove plant in Hainan.</title>
        <authorList>
            <person name="Huang X."/>
            <person name="Zhou S."/>
            <person name="Chu X."/>
            <person name="Xie Y."/>
            <person name="Lin Y."/>
        </authorList>
    </citation>
    <scope>NUCLEOTIDE SEQUENCE [LARGE SCALE GENOMIC DNA]</scope>
    <source>
        <strain evidence="3 4">HNM0663</strain>
    </source>
</reference>
<feature type="region of interest" description="Disordered" evidence="1">
    <location>
        <begin position="27"/>
        <end position="116"/>
    </location>
</feature>
<dbReference type="EMBL" id="JARWBG010000002">
    <property type="protein sequence ID" value="MDH2387602.1"/>
    <property type="molecule type" value="Genomic_DNA"/>
</dbReference>
<dbReference type="RefSeq" id="WP_279925781.1">
    <property type="nucleotide sequence ID" value="NZ_JARWBG010000002.1"/>
</dbReference>
<feature type="compositionally biased region" description="Pro residues" evidence="1">
    <location>
        <begin position="99"/>
        <end position="110"/>
    </location>
</feature>
<evidence type="ECO:0000313" key="3">
    <source>
        <dbReference type="EMBL" id="MDH2387602.1"/>
    </source>
</evidence>
<name>A0ABT6HH39_9ACTN</name>
<evidence type="ECO:0008006" key="5">
    <source>
        <dbReference type="Google" id="ProtNLM"/>
    </source>
</evidence>
<dbReference type="Proteomes" id="UP001223144">
    <property type="component" value="Unassembled WGS sequence"/>
</dbReference>
<sequence length="265" mass="27338">MRLGRKGAAVCAASAVLLAAAITGCDEKDGEADAARRSTPPPAAAAASPSASEASAGPGAGASTGESPSGSASPSGSPTGSARSAASKPAASTAASTPPAGPKTAKPPVPTLLGLHASTRGGRLNLVRGGAAQEFTITLHNGNTHAYRHLRLAFQMEFLFREPGDEPRSGPGFVLERWDRAAGVWRAQELRIANDAMPHWLYEGGEPLARDAVRTERFRLRAGTAVATGSTPLMIYAIDTDAPRDASLERARPGYFHLPHTTRAS</sequence>
<feature type="compositionally biased region" description="Basic and acidic residues" evidence="1">
    <location>
        <begin position="27"/>
        <end position="36"/>
    </location>
</feature>
<organism evidence="3 4">
    <name type="scientific">Streptomyces chengmaiensis</name>
    <dbReference type="NCBI Taxonomy" id="3040919"/>
    <lineage>
        <taxon>Bacteria</taxon>
        <taxon>Bacillati</taxon>
        <taxon>Actinomycetota</taxon>
        <taxon>Actinomycetes</taxon>
        <taxon>Kitasatosporales</taxon>
        <taxon>Streptomycetaceae</taxon>
        <taxon>Streptomyces</taxon>
    </lineage>
</organism>
<evidence type="ECO:0000313" key="4">
    <source>
        <dbReference type="Proteomes" id="UP001223144"/>
    </source>
</evidence>
<gene>
    <name evidence="3" type="ORF">QCN29_02125</name>
</gene>
<keyword evidence="4" id="KW-1185">Reference proteome</keyword>
<protein>
    <recommendedName>
        <fullName evidence="5">Lipoprotein</fullName>
    </recommendedName>
</protein>
<feature type="signal peptide" evidence="2">
    <location>
        <begin position="1"/>
        <end position="19"/>
    </location>
</feature>
<evidence type="ECO:0000256" key="2">
    <source>
        <dbReference type="SAM" id="SignalP"/>
    </source>
</evidence>
<comment type="caution">
    <text evidence="3">The sequence shown here is derived from an EMBL/GenBank/DDBJ whole genome shotgun (WGS) entry which is preliminary data.</text>
</comment>
<dbReference type="PROSITE" id="PS51257">
    <property type="entry name" value="PROKAR_LIPOPROTEIN"/>
    <property type="match status" value="1"/>
</dbReference>
<keyword evidence="2" id="KW-0732">Signal</keyword>
<feature type="compositionally biased region" description="Low complexity" evidence="1">
    <location>
        <begin position="44"/>
        <end position="98"/>
    </location>
</feature>
<evidence type="ECO:0000256" key="1">
    <source>
        <dbReference type="SAM" id="MobiDB-lite"/>
    </source>
</evidence>